<reference evidence="1 2" key="1">
    <citation type="submission" date="2018-04" db="EMBL/GenBank/DDBJ databases">
        <title>Methylobacterium sp. PR1016A genome.</title>
        <authorList>
            <person name="Park W."/>
        </authorList>
    </citation>
    <scope>NUCLEOTIDE SEQUENCE [LARGE SCALE GENOMIC DNA]</scope>
    <source>
        <strain evidence="1 2">PR1016A</strain>
    </source>
</reference>
<dbReference type="EMBL" id="CP028843">
    <property type="protein sequence ID" value="AWB24764.1"/>
    <property type="molecule type" value="Genomic_DNA"/>
</dbReference>
<protein>
    <submittedName>
        <fullName evidence="1">Uncharacterized protein</fullName>
    </submittedName>
</protein>
<gene>
    <name evidence="1" type="ORF">DA075_07960</name>
</gene>
<dbReference type="KEGG" id="mee:DA075_07960"/>
<evidence type="ECO:0000313" key="2">
    <source>
        <dbReference type="Proteomes" id="UP000244755"/>
    </source>
</evidence>
<name>A0A2R4WTB1_9HYPH</name>
<dbReference type="RefSeq" id="WP_099956485.1">
    <property type="nucleotide sequence ID" value="NZ_CP028843.1"/>
</dbReference>
<accession>A0A2R4WTB1</accession>
<evidence type="ECO:0000313" key="1">
    <source>
        <dbReference type="EMBL" id="AWB24764.1"/>
    </source>
</evidence>
<organism evidence="1 2">
    <name type="scientific">Methylobacterium currus</name>
    <dbReference type="NCBI Taxonomy" id="2051553"/>
    <lineage>
        <taxon>Bacteria</taxon>
        <taxon>Pseudomonadati</taxon>
        <taxon>Pseudomonadota</taxon>
        <taxon>Alphaproteobacteria</taxon>
        <taxon>Hyphomicrobiales</taxon>
        <taxon>Methylobacteriaceae</taxon>
        <taxon>Methylobacterium</taxon>
    </lineage>
</organism>
<dbReference type="Proteomes" id="UP000244755">
    <property type="component" value="Chromosome 1"/>
</dbReference>
<dbReference type="AlphaFoldDB" id="A0A2R4WTB1"/>
<keyword evidence="2" id="KW-1185">Reference proteome</keyword>
<sequence>MPEATVPPAVLEWSRGLASLSPGMPPCPGLRPDEWAETHLRCQEFVERWGMQAHAAGWDTLRLFGVGPTTGTVRGDFCGILMPLSVDVHEVTPEWIKLGKWTAYRHEPVKMLGMVAVWEVGKKALASPNRAS</sequence>
<dbReference type="OrthoDB" id="8266307at2"/>
<proteinExistence type="predicted"/>